<protein>
    <submittedName>
        <fullName evidence="2">Uncharacterized protein</fullName>
    </submittedName>
</protein>
<evidence type="ECO:0000313" key="3">
    <source>
        <dbReference type="Proteomes" id="UP000321168"/>
    </source>
</evidence>
<dbReference type="Proteomes" id="UP000321168">
    <property type="component" value="Unassembled WGS sequence"/>
</dbReference>
<feature type="transmembrane region" description="Helical" evidence="1">
    <location>
        <begin position="58"/>
        <end position="77"/>
    </location>
</feature>
<keyword evidence="3" id="KW-1185">Reference proteome</keyword>
<dbReference type="EMBL" id="VORB01000001">
    <property type="protein sequence ID" value="TXC85174.1"/>
    <property type="molecule type" value="Genomic_DNA"/>
</dbReference>
<accession>A0A5C6VKI5</accession>
<reference evidence="2 3" key="1">
    <citation type="submission" date="2019-08" db="EMBL/GenBank/DDBJ databases">
        <title>Genome of Luteibaculum oceani JCM 18817.</title>
        <authorList>
            <person name="Bowman J.P."/>
        </authorList>
    </citation>
    <scope>NUCLEOTIDE SEQUENCE [LARGE SCALE GENOMIC DNA]</scope>
    <source>
        <strain evidence="2 3">JCM 18817</strain>
    </source>
</reference>
<feature type="transmembrane region" description="Helical" evidence="1">
    <location>
        <begin position="89"/>
        <end position="108"/>
    </location>
</feature>
<evidence type="ECO:0000256" key="1">
    <source>
        <dbReference type="SAM" id="Phobius"/>
    </source>
</evidence>
<comment type="caution">
    <text evidence="2">The sequence shown here is derived from an EMBL/GenBank/DDBJ whole genome shotgun (WGS) entry which is preliminary data.</text>
</comment>
<feature type="transmembrane region" description="Helical" evidence="1">
    <location>
        <begin position="12"/>
        <end position="28"/>
    </location>
</feature>
<evidence type="ECO:0000313" key="2">
    <source>
        <dbReference type="EMBL" id="TXC85174.1"/>
    </source>
</evidence>
<dbReference type="RefSeq" id="WP_147012352.1">
    <property type="nucleotide sequence ID" value="NZ_VORB01000001.1"/>
</dbReference>
<gene>
    <name evidence="2" type="ORF">FRX97_00710</name>
</gene>
<organism evidence="2 3">
    <name type="scientific">Luteibaculum oceani</name>
    <dbReference type="NCBI Taxonomy" id="1294296"/>
    <lineage>
        <taxon>Bacteria</taxon>
        <taxon>Pseudomonadati</taxon>
        <taxon>Bacteroidota</taxon>
        <taxon>Flavobacteriia</taxon>
        <taxon>Flavobacteriales</taxon>
        <taxon>Luteibaculaceae</taxon>
        <taxon>Luteibaculum</taxon>
    </lineage>
</organism>
<proteinExistence type="predicted"/>
<keyword evidence="1" id="KW-1133">Transmembrane helix</keyword>
<keyword evidence="1" id="KW-0472">Membrane</keyword>
<dbReference type="AlphaFoldDB" id="A0A5C6VKI5"/>
<sequence>MKRLGKFGLRELITTSVLLYPGVVWLLLKLTSNIHAEAARAFTQWFPPASWLEKDHPFWWFFGLIMVAALIFNGVYAWDRLKRKKKKTLAWIFLLVNLLGVVLYLPWIL</sequence>
<keyword evidence="1" id="KW-0812">Transmembrane</keyword>
<name>A0A5C6VKI5_9FLAO</name>